<dbReference type="InterPro" id="IPR001680">
    <property type="entry name" value="WD40_rpt"/>
</dbReference>
<reference evidence="5" key="2">
    <citation type="submission" date="2025-08" db="UniProtKB">
        <authorList>
            <consortium name="Ensembl"/>
        </authorList>
    </citation>
    <scope>IDENTIFICATION</scope>
</reference>
<dbReference type="PANTHER" id="PTHR19872">
    <property type="entry name" value="UBIQUITIN LIGASE SPECIFICITY FACTOR/HREP PROTEIN"/>
    <property type="match status" value="1"/>
</dbReference>
<evidence type="ECO:0000256" key="4">
    <source>
        <dbReference type="SAM" id="MobiDB-lite"/>
    </source>
</evidence>
<dbReference type="Proteomes" id="UP000265040">
    <property type="component" value="Chromosome 19"/>
</dbReference>
<dbReference type="SUPFAM" id="SSF50978">
    <property type="entry name" value="WD40 repeat-like"/>
    <property type="match status" value="1"/>
</dbReference>
<evidence type="ECO:0000313" key="5">
    <source>
        <dbReference type="Ensembl" id="ENSATEP00000007525.1"/>
    </source>
</evidence>
<name>A0A3Q1HJ97_ANATE</name>
<accession>A0A3Q1HJ97</accession>
<dbReference type="Pfam" id="PF00400">
    <property type="entry name" value="WD40"/>
    <property type="match status" value="2"/>
</dbReference>
<keyword evidence="6" id="KW-1185">Reference proteome</keyword>
<dbReference type="GeneTree" id="ENSGT00940000158003"/>
<keyword evidence="2" id="KW-0677">Repeat</keyword>
<evidence type="ECO:0000256" key="1">
    <source>
        <dbReference type="ARBA" id="ARBA00022574"/>
    </source>
</evidence>
<evidence type="ECO:0000256" key="3">
    <source>
        <dbReference type="PROSITE-ProRule" id="PRU00221"/>
    </source>
</evidence>
<dbReference type="OrthoDB" id="674604at2759"/>
<feature type="repeat" description="WD" evidence="3">
    <location>
        <begin position="400"/>
        <end position="439"/>
    </location>
</feature>
<feature type="compositionally biased region" description="Polar residues" evidence="4">
    <location>
        <begin position="93"/>
        <end position="103"/>
    </location>
</feature>
<protein>
    <submittedName>
        <fullName evidence="5">Uncharacterized protein</fullName>
    </submittedName>
</protein>
<dbReference type="InParanoid" id="A0A3Q1HJ97"/>
<dbReference type="Gene3D" id="2.130.10.10">
    <property type="entry name" value="YVTN repeat-like/Quinoprotein amine dehydrogenase"/>
    <property type="match status" value="1"/>
</dbReference>
<dbReference type="InterPro" id="IPR015943">
    <property type="entry name" value="WD40/YVTN_repeat-like_dom_sf"/>
</dbReference>
<evidence type="ECO:0000256" key="2">
    <source>
        <dbReference type="ARBA" id="ARBA00022737"/>
    </source>
</evidence>
<dbReference type="FunCoup" id="A0A3Q1HJ97">
    <property type="interactions" value="510"/>
</dbReference>
<feature type="repeat" description="WD" evidence="3">
    <location>
        <begin position="358"/>
        <end position="399"/>
    </location>
</feature>
<evidence type="ECO:0000313" key="6">
    <source>
        <dbReference type="Proteomes" id="UP000265040"/>
    </source>
</evidence>
<reference evidence="5" key="3">
    <citation type="submission" date="2025-09" db="UniProtKB">
        <authorList>
            <consortium name="Ensembl"/>
        </authorList>
    </citation>
    <scope>IDENTIFICATION</scope>
</reference>
<dbReference type="PROSITE" id="PS50294">
    <property type="entry name" value="WD_REPEATS_REGION"/>
    <property type="match status" value="2"/>
</dbReference>
<dbReference type="InterPro" id="IPR051075">
    <property type="entry name" value="SCF_subunit_WD-repeat"/>
</dbReference>
<dbReference type="PANTHER" id="PTHR19872:SF7">
    <property type="entry name" value="F-BOX AND WD REPEAT DOMAIN CONTAINING PROTEIN 10B-RELATED"/>
    <property type="match status" value="1"/>
</dbReference>
<reference evidence="5" key="1">
    <citation type="submission" date="2021-04" db="EMBL/GenBank/DDBJ databases">
        <authorList>
            <consortium name="Wellcome Sanger Institute Data Sharing"/>
        </authorList>
    </citation>
    <scope>NUCLEOTIDE SEQUENCE [LARGE SCALE GENOMIC DNA]</scope>
</reference>
<dbReference type="STRING" id="64144.ENSATEP00000007525"/>
<dbReference type="SMART" id="SM00320">
    <property type="entry name" value="WD40"/>
    <property type="match status" value="6"/>
</dbReference>
<dbReference type="AlphaFoldDB" id="A0A3Q1HJ97"/>
<dbReference type="InterPro" id="IPR036322">
    <property type="entry name" value="WD40_repeat_dom_sf"/>
</dbReference>
<keyword evidence="1 3" id="KW-0853">WD repeat</keyword>
<organism evidence="5 6">
    <name type="scientific">Anabas testudineus</name>
    <name type="common">Climbing perch</name>
    <name type="synonym">Anthias testudineus</name>
    <dbReference type="NCBI Taxonomy" id="64144"/>
    <lineage>
        <taxon>Eukaryota</taxon>
        <taxon>Metazoa</taxon>
        <taxon>Chordata</taxon>
        <taxon>Craniata</taxon>
        <taxon>Vertebrata</taxon>
        <taxon>Euteleostomi</taxon>
        <taxon>Actinopterygii</taxon>
        <taxon>Neopterygii</taxon>
        <taxon>Teleostei</taxon>
        <taxon>Neoteleostei</taxon>
        <taxon>Acanthomorphata</taxon>
        <taxon>Anabantaria</taxon>
        <taxon>Anabantiformes</taxon>
        <taxon>Anabantoidei</taxon>
        <taxon>Anabantidae</taxon>
        <taxon>Anabas</taxon>
    </lineage>
</organism>
<dbReference type="PROSITE" id="PS50082">
    <property type="entry name" value="WD_REPEATS_2"/>
    <property type="match status" value="2"/>
</dbReference>
<dbReference type="PROSITE" id="PS00678">
    <property type="entry name" value="WD_REPEATS_1"/>
    <property type="match status" value="1"/>
</dbReference>
<dbReference type="OMA" id="EIWKWFS"/>
<dbReference type="Ensembl" id="ENSATET00000007651.2">
    <property type="protein sequence ID" value="ENSATEP00000007525.1"/>
    <property type="gene ID" value="ENSATEG00000005193.2"/>
</dbReference>
<dbReference type="CDD" id="cd00200">
    <property type="entry name" value="WD40"/>
    <property type="match status" value="1"/>
</dbReference>
<sequence>MNSAEFGRTASVCELNSGTAEGCASMCGVCAPCVFAPKPPGFTQCSWKVSDEFKRRFVLELLLRCRNLPVLANIQNVLGVTSWTWFTYARSRSPGSPQHNPNRSAERAPDGKPLGTNMNKIWDWFSSSPDWIQSRYLCRILSRCDPELLRMVSNLSSVLLIRHKRRFLQFNGKTTEKYIYNKTYMTYYILNLFYSCSNNQHDQDNEDSEDPALMVVPGSSKSVSGVSRYRDFISCLPVDLSKRILGKSIHSVDNTNEILNLLLRPSVGIPAEFIDSSCISVVLFTYAVPFEAAYTKVKTKTVQMEERNVYCGAYFTKVLEDSHRVVDYRGRTLMATGSKDRVVHLFYVASETKLVSVLKGHVASIRAVLLCEDRNLVITASGDASIRCWNLKTDRCEMALYGHTGSVNCLDVHADRLVSGAKDCLVKVWNLNTGKHFEDLNFKHPASIQCVKISTTNVYSSCDRGFVKIWDMEKASLVRVIDGHRCSVKCLFLDEWHLLSGDINGQVMAWSINYRAKECLITFDHPKEVKSLTLVYLRVVTGCVDGIIRIFNFLTGDCLRDITAESETGPLIFCPFSILVNTTSSVKLYQFAKVFWDYTDSAERGQGDVAHNSLTAEKAGTSHRNQRELTCFTVPASCPVPLNLKHKVNHAHVYVTEIFQDQICPVVTFLSFTATDHYEPDQQSLMLSEKATSERIKKRGLHHPLTRDSILLRVNAIQRARCTDEVSINMEWNARLRDSWGPHTLQEPLHADLQPLKHKLHICPLWHSHDDHPRRAKSCVPTVKTVSQNITNTLGKRPVTTAPDTMRRCRLCSCSKTAQPQNVSTYTVTHCVKTGTNLPTINTFRPVQRAARVQAGHRSSV</sequence>
<proteinExistence type="predicted"/>
<dbReference type="InterPro" id="IPR019775">
    <property type="entry name" value="WD40_repeat_CS"/>
</dbReference>
<feature type="region of interest" description="Disordered" evidence="4">
    <location>
        <begin position="92"/>
        <end position="114"/>
    </location>
</feature>